<dbReference type="Gene3D" id="3.90.1590.10">
    <property type="entry name" value="glutathione-dependent formaldehyde- activating enzyme (gfa)"/>
    <property type="match status" value="1"/>
</dbReference>
<dbReference type="EMBL" id="ML994467">
    <property type="protein sequence ID" value="KAF2196139.1"/>
    <property type="molecule type" value="Genomic_DNA"/>
</dbReference>
<dbReference type="InterPro" id="IPR006913">
    <property type="entry name" value="CENP-V/GFA"/>
</dbReference>
<dbReference type="PROSITE" id="PS51891">
    <property type="entry name" value="CENP_V_GFA"/>
    <property type="match status" value="1"/>
</dbReference>
<reference evidence="6" key="1">
    <citation type="journal article" date="2020" name="Stud. Mycol.">
        <title>101 Dothideomycetes genomes: a test case for predicting lifestyles and emergence of pathogens.</title>
        <authorList>
            <person name="Haridas S."/>
            <person name="Albert R."/>
            <person name="Binder M."/>
            <person name="Bloem J."/>
            <person name="Labutti K."/>
            <person name="Salamov A."/>
            <person name="Andreopoulos B."/>
            <person name="Baker S."/>
            <person name="Barry K."/>
            <person name="Bills G."/>
            <person name="Bluhm B."/>
            <person name="Cannon C."/>
            <person name="Castanera R."/>
            <person name="Culley D."/>
            <person name="Daum C."/>
            <person name="Ezra D."/>
            <person name="Gonzalez J."/>
            <person name="Henrissat B."/>
            <person name="Kuo A."/>
            <person name="Liang C."/>
            <person name="Lipzen A."/>
            <person name="Lutzoni F."/>
            <person name="Magnuson J."/>
            <person name="Mondo S."/>
            <person name="Nolan M."/>
            <person name="Ohm R."/>
            <person name="Pangilinan J."/>
            <person name="Park H.-J."/>
            <person name="Ramirez L."/>
            <person name="Alfaro M."/>
            <person name="Sun H."/>
            <person name="Tritt A."/>
            <person name="Yoshinaga Y."/>
            <person name="Zwiers L.-H."/>
            <person name="Turgeon B."/>
            <person name="Goodwin S."/>
            <person name="Spatafora J."/>
            <person name="Crous P."/>
            <person name="Grigoriev I."/>
        </authorList>
    </citation>
    <scope>NUCLEOTIDE SEQUENCE</scope>
    <source>
        <strain evidence="6">ATCC 74209</strain>
    </source>
</reference>
<evidence type="ECO:0000313" key="7">
    <source>
        <dbReference type="Proteomes" id="UP000799536"/>
    </source>
</evidence>
<comment type="similarity">
    <text evidence="1">Belongs to the Gfa family.</text>
</comment>
<keyword evidence="3" id="KW-0862">Zinc</keyword>
<dbReference type="GO" id="GO:0046872">
    <property type="term" value="F:metal ion binding"/>
    <property type="evidence" value="ECO:0007669"/>
    <property type="project" value="UniProtKB-KW"/>
</dbReference>
<keyword evidence="2" id="KW-0479">Metal-binding</keyword>
<gene>
    <name evidence="6" type="ORF">GQ43DRAFT_427196</name>
</gene>
<dbReference type="PANTHER" id="PTHR33337:SF30">
    <property type="entry name" value="DUF636 DOMAIN PROTEIN (AFU_ORTHOLOGUE AFUA_1G03180)"/>
    <property type="match status" value="1"/>
</dbReference>
<dbReference type="SUPFAM" id="SSF51316">
    <property type="entry name" value="Mss4-like"/>
    <property type="match status" value="1"/>
</dbReference>
<evidence type="ECO:0000256" key="4">
    <source>
        <dbReference type="ARBA" id="ARBA00023239"/>
    </source>
</evidence>
<protein>
    <submittedName>
        <fullName evidence="6">DUF636 domain protein</fullName>
    </submittedName>
</protein>
<name>A0A9P4JD68_9PLEO</name>
<dbReference type="OrthoDB" id="406544at2759"/>
<dbReference type="AlphaFoldDB" id="A0A9P4JD68"/>
<keyword evidence="4" id="KW-0456">Lyase</keyword>
<dbReference type="Proteomes" id="UP000799536">
    <property type="component" value="Unassembled WGS sequence"/>
</dbReference>
<dbReference type="InterPro" id="IPR011057">
    <property type="entry name" value="Mss4-like_sf"/>
</dbReference>
<comment type="caution">
    <text evidence="6">The sequence shown here is derived from an EMBL/GenBank/DDBJ whole genome shotgun (WGS) entry which is preliminary data.</text>
</comment>
<evidence type="ECO:0000256" key="3">
    <source>
        <dbReference type="ARBA" id="ARBA00022833"/>
    </source>
</evidence>
<keyword evidence="7" id="KW-1185">Reference proteome</keyword>
<sequence>MEGGCMCGKLRYSVSGEPSFKAICHCLDCRKVTGSTFSTNVVYPEDQFKVTSGTAKEFSKIADSGKKVSRFFCGDCGSTIWDLSANFKSSVVLNAGTLDDKDALNKAKPQAEVFTRSRVDWLTEIPGAEQKQLM</sequence>
<organism evidence="6 7">
    <name type="scientific">Delitschia confertaspora ATCC 74209</name>
    <dbReference type="NCBI Taxonomy" id="1513339"/>
    <lineage>
        <taxon>Eukaryota</taxon>
        <taxon>Fungi</taxon>
        <taxon>Dikarya</taxon>
        <taxon>Ascomycota</taxon>
        <taxon>Pezizomycotina</taxon>
        <taxon>Dothideomycetes</taxon>
        <taxon>Pleosporomycetidae</taxon>
        <taxon>Pleosporales</taxon>
        <taxon>Delitschiaceae</taxon>
        <taxon>Delitschia</taxon>
    </lineage>
</organism>
<dbReference type="GO" id="GO:0016846">
    <property type="term" value="F:carbon-sulfur lyase activity"/>
    <property type="evidence" value="ECO:0007669"/>
    <property type="project" value="InterPro"/>
</dbReference>
<accession>A0A9P4JD68</accession>
<proteinExistence type="inferred from homology"/>
<evidence type="ECO:0000256" key="2">
    <source>
        <dbReference type="ARBA" id="ARBA00022723"/>
    </source>
</evidence>
<evidence type="ECO:0000259" key="5">
    <source>
        <dbReference type="PROSITE" id="PS51891"/>
    </source>
</evidence>
<feature type="domain" description="CENP-V/GFA" evidence="5">
    <location>
        <begin position="1"/>
        <end position="120"/>
    </location>
</feature>
<evidence type="ECO:0000313" key="6">
    <source>
        <dbReference type="EMBL" id="KAF2196139.1"/>
    </source>
</evidence>
<dbReference type="PANTHER" id="PTHR33337">
    <property type="entry name" value="GFA DOMAIN-CONTAINING PROTEIN"/>
    <property type="match status" value="1"/>
</dbReference>
<dbReference type="Pfam" id="PF04828">
    <property type="entry name" value="GFA"/>
    <property type="match status" value="1"/>
</dbReference>
<evidence type="ECO:0000256" key="1">
    <source>
        <dbReference type="ARBA" id="ARBA00005495"/>
    </source>
</evidence>